<dbReference type="VEuPathDB" id="FungiDB:F503_02634"/>
<sequence>MGSKPKTFSLSLLSEGATLRTDVATSLGEAPGNDFTVDFQLLYEVHGALDPGDEDNASLLVVRMIPLPRKPDVQFGTLNVQLSVDLVSGAGGAATDDDADMANVVSFEPAAEGAQFVDVYTTNEERTGSLKASATVPIAQAASLGLEASHGTKSSFTRTHLLRVKANAVRTNPSIPVRSRNGALWRIKAANKEQGIGDSFTVAMLVKRPRGSSFQLVADVSGHIGTFSEKTGKIIDSLIRRKRPPTRLAILPLDRDNARIPPGVLEDDLHRASTENVMRQIDEVGLHLPELARPVTVITGATSSTSIDLAKIFTTSQNEDNADSEAGDEDDGDENPTESEEESVFTAAASLAATSTSTPVPMITPARAVTVAASNTTTTTETSAVTVTDTSAALKPPPASRDSFTHRADSQAPSDPTMAATLTAILQEVKQLRPLADHPNGQQYRSASLLTARRIKRLRETASLYERLAELHREEARELALEGTEVDEYGVAETPV</sequence>
<reference evidence="2 3" key="1">
    <citation type="journal article" date="2013" name="BMC Genomics">
        <title>The genome and transcriptome of the pine saprophyte Ophiostoma piceae, and a comparison with the bark beetle-associated pine pathogen Grosmannia clavigera.</title>
        <authorList>
            <person name="Haridas S."/>
            <person name="Wang Y."/>
            <person name="Lim L."/>
            <person name="Massoumi Alamouti S."/>
            <person name="Jackman S."/>
            <person name="Docking R."/>
            <person name="Robertson G."/>
            <person name="Birol I."/>
            <person name="Bohlmann J."/>
            <person name="Breuil C."/>
        </authorList>
    </citation>
    <scope>NUCLEOTIDE SEQUENCE [LARGE SCALE GENOMIC DNA]</scope>
    <source>
        <strain evidence="2 3">UAMH 11346</strain>
    </source>
</reference>
<dbReference type="eggNOG" id="ENOG502T6DK">
    <property type="taxonomic scope" value="Eukaryota"/>
</dbReference>
<evidence type="ECO:0000313" key="2">
    <source>
        <dbReference type="EMBL" id="EPE06506.1"/>
    </source>
</evidence>
<dbReference type="AlphaFoldDB" id="S3C3X9"/>
<feature type="region of interest" description="Disordered" evidence="1">
    <location>
        <begin position="315"/>
        <end position="342"/>
    </location>
</feature>
<feature type="region of interest" description="Disordered" evidence="1">
    <location>
        <begin position="393"/>
        <end position="415"/>
    </location>
</feature>
<evidence type="ECO:0000313" key="3">
    <source>
        <dbReference type="Proteomes" id="UP000016923"/>
    </source>
</evidence>
<name>S3C3X9_OPHP1</name>
<organism evidence="2 3">
    <name type="scientific">Ophiostoma piceae (strain UAMH 11346)</name>
    <name type="common">Sap stain fungus</name>
    <dbReference type="NCBI Taxonomy" id="1262450"/>
    <lineage>
        <taxon>Eukaryota</taxon>
        <taxon>Fungi</taxon>
        <taxon>Dikarya</taxon>
        <taxon>Ascomycota</taxon>
        <taxon>Pezizomycotina</taxon>
        <taxon>Sordariomycetes</taxon>
        <taxon>Sordariomycetidae</taxon>
        <taxon>Ophiostomatales</taxon>
        <taxon>Ophiostomataceae</taxon>
        <taxon>Ophiostoma</taxon>
    </lineage>
</organism>
<feature type="compositionally biased region" description="Acidic residues" evidence="1">
    <location>
        <begin position="320"/>
        <end position="342"/>
    </location>
</feature>
<gene>
    <name evidence="2" type="ORF">F503_02634</name>
</gene>
<dbReference type="EMBL" id="KE148153">
    <property type="protein sequence ID" value="EPE06506.1"/>
    <property type="molecule type" value="Genomic_DNA"/>
</dbReference>
<dbReference type="HOGENOM" id="CLU_668988_0_0_1"/>
<evidence type="ECO:0000256" key="1">
    <source>
        <dbReference type="SAM" id="MobiDB-lite"/>
    </source>
</evidence>
<keyword evidence="3" id="KW-1185">Reference proteome</keyword>
<dbReference type="Proteomes" id="UP000016923">
    <property type="component" value="Unassembled WGS sequence"/>
</dbReference>
<protein>
    <submittedName>
        <fullName evidence="2">Ankyrin unc44</fullName>
    </submittedName>
</protein>
<proteinExistence type="predicted"/>
<accession>S3C3X9</accession>
<dbReference type="OrthoDB" id="5422053at2759"/>